<gene>
    <name evidence="1" type="ORF">E7512_08245</name>
</gene>
<reference evidence="1" key="1">
    <citation type="submission" date="2019-04" db="EMBL/GenBank/DDBJ databases">
        <title>Evolution of Biomass-Degrading Anaerobic Consortia Revealed by Metagenomics.</title>
        <authorList>
            <person name="Peng X."/>
        </authorList>
    </citation>
    <scope>NUCLEOTIDE SEQUENCE</scope>
    <source>
        <strain evidence="1">SIG551</strain>
    </source>
</reference>
<protein>
    <submittedName>
        <fullName evidence="1">PqqD family protein</fullName>
    </submittedName>
</protein>
<dbReference type="InterPro" id="IPR008792">
    <property type="entry name" value="PQQD"/>
</dbReference>
<dbReference type="Gene3D" id="1.10.10.1150">
    <property type="entry name" value="Coenzyme PQQ synthesis protein D (PqqD)"/>
    <property type="match status" value="1"/>
</dbReference>
<evidence type="ECO:0000313" key="1">
    <source>
        <dbReference type="EMBL" id="MBE6833553.1"/>
    </source>
</evidence>
<organism evidence="1 2">
    <name type="scientific">Faecalispora sporosphaeroides</name>
    <dbReference type="NCBI Taxonomy" id="1549"/>
    <lineage>
        <taxon>Bacteria</taxon>
        <taxon>Bacillati</taxon>
        <taxon>Bacillota</taxon>
        <taxon>Clostridia</taxon>
        <taxon>Eubacteriales</taxon>
        <taxon>Oscillospiraceae</taxon>
        <taxon>Faecalispora</taxon>
    </lineage>
</organism>
<sequence length="113" mass="13167">MEKRKNYLDFVPVLNPQNSWDEKDGIVTVHMVHKGIHHVIAQKLFRSPRVSHIALDAFGSFVWKKIDGVRTVGDIADEMKARFGDQAEPVYNRLVQYMKILQNNRFVQFQKKG</sequence>
<dbReference type="InterPro" id="IPR041881">
    <property type="entry name" value="PqqD_sf"/>
</dbReference>
<dbReference type="Proteomes" id="UP000754750">
    <property type="component" value="Unassembled WGS sequence"/>
</dbReference>
<name>A0A928KT62_9FIRM</name>
<proteinExistence type="predicted"/>
<dbReference type="AlphaFoldDB" id="A0A928KT62"/>
<evidence type="ECO:0000313" key="2">
    <source>
        <dbReference type="Proteomes" id="UP000754750"/>
    </source>
</evidence>
<dbReference type="EMBL" id="SVNY01000003">
    <property type="protein sequence ID" value="MBE6833553.1"/>
    <property type="molecule type" value="Genomic_DNA"/>
</dbReference>
<accession>A0A928KT62</accession>
<dbReference type="RefSeq" id="WP_020072428.1">
    <property type="nucleotide sequence ID" value="NZ_SVNY01000003.1"/>
</dbReference>
<comment type="caution">
    <text evidence="1">The sequence shown here is derived from an EMBL/GenBank/DDBJ whole genome shotgun (WGS) entry which is preliminary data.</text>
</comment>
<dbReference type="Pfam" id="PF05402">
    <property type="entry name" value="PqqD"/>
    <property type="match status" value="1"/>
</dbReference>